<reference evidence="2 3" key="1">
    <citation type="submission" date="2020-01" db="EMBL/GenBank/DDBJ databases">
        <title>Microvirga sp. nov., an arsenate reduction bacterium isolated from Tibet hotspring sediments.</title>
        <authorList>
            <person name="Yuan C.-G."/>
        </authorList>
    </citation>
    <scope>NUCLEOTIDE SEQUENCE [LARGE SCALE GENOMIC DNA]</scope>
    <source>
        <strain evidence="2 3">SYSU G3D203</strain>
    </source>
</reference>
<organism evidence="2 3">
    <name type="scientific">Microvirga arsenatis</name>
    <dbReference type="NCBI Taxonomy" id="2692265"/>
    <lineage>
        <taxon>Bacteria</taxon>
        <taxon>Pseudomonadati</taxon>
        <taxon>Pseudomonadota</taxon>
        <taxon>Alphaproteobacteria</taxon>
        <taxon>Hyphomicrobiales</taxon>
        <taxon>Methylobacteriaceae</taxon>
        <taxon>Microvirga</taxon>
    </lineage>
</organism>
<dbReference type="RefSeq" id="WP_161726194.1">
    <property type="nucleotide sequence ID" value="NZ_JAAAXI010000030.1"/>
</dbReference>
<accession>A0ABW9Z3Q8</accession>
<keyword evidence="3" id="KW-1185">Reference proteome</keyword>
<evidence type="ECO:0000313" key="3">
    <source>
        <dbReference type="Proteomes" id="UP000818323"/>
    </source>
</evidence>
<evidence type="ECO:0000313" key="2">
    <source>
        <dbReference type="EMBL" id="NBJ26983.1"/>
    </source>
</evidence>
<dbReference type="Proteomes" id="UP000818323">
    <property type="component" value="Unassembled WGS sequence"/>
</dbReference>
<dbReference type="EMBL" id="JAAAXJ010000023">
    <property type="protein sequence ID" value="NBJ26983.1"/>
    <property type="molecule type" value="Genomic_DNA"/>
</dbReference>
<dbReference type="Pfam" id="PF10685">
    <property type="entry name" value="KGG"/>
    <property type="match status" value="1"/>
</dbReference>
<dbReference type="InterPro" id="IPR019626">
    <property type="entry name" value="Stress-induced_KGG_rpt"/>
</dbReference>
<sequence>MSTCRPGFASMDPQKQREITSQGVKSVPAERRSFSRNSDLVAQVRRKGGLTSPNVEGTR</sequence>
<proteinExistence type="predicted"/>
<protein>
    <submittedName>
        <fullName evidence="2">Stress-induced protein</fullName>
    </submittedName>
</protein>
<comment type="caution">
    <text evidence="2">The sequence shown here is derived from an EMBL/GenBank/DDBJ whole genome shotgun (WGS) entry which is preliminary data.</text>
</comment>
<gene>
    <name evidence="2" type="ORF">GR303_21865</name>
</gene>
<feature type="region of interest" description="Disordered" evidence="1">
    <location>
        <begin position="1"/>
        <end position="59"/>
    </location>
</feature>
<evidence type="ECO:0000256" key="1">
    <source>
        <dbReference type="SAM" id="MobiDB-lite"/>
    </source>
</evidence>
<name>A0ABW9Z3Q8_9HYPH</name>